<dbReference type="EMBL" id="JBCGBO010000006">
    <property type="protein sequence ID" value="KAK9193172.1"/>
    <property type="molecule type" value="Genomic_DNA"/>
</dbReference>
<protein>
    <submittedName>
        <fullName evidence="1">Uncharacterized protein</fullName>
    </submittedName>
</protein>
<organism evidence="1 2">
    <name type="scientific">Citrus x changshan-huyou</name>
    <dbReference type="NCBI Taxonomy" id="2935761"/>
    <lineage>
        <taxon>Eukaryota</taxon>
        <taxon>Viridiplantae</taxon>
        <taxon>Streptophyta</taxon>
        <taxon>Embryophyta</taxon>
        <taxon>Tracheophyta</taxon>
        <taxon>Spermatophyta</taxon>
        <taxon>Magnoliopsida</taxon>
        <taxon>eudicotyledons</taxon>
        <taxon>Gunneridae</taxon>
        <taxon>Pentapetalae</taxon>
        <taxon>rosids</taxon>
        <taxon>malvids</taxon>
        <taxon>Sapindales</taxon>
        <taxon>Rutaceae</taxon>
        <taxon>Aurantioideae</taxon>
        <taxon>Citrus</taxon>
    </lineage>
</organism>
<sequence>MPIVGIDNNMYENIIEEIVRSMRSELENFKNQVKAEIMEEMKLWHMIAIEEIRKLRKMEIESIDGDDDRPNQLEHMSIHINIIIHHQMMKYPKNVGNTSGIIDHEFGV</sequence>
<reference evidence="1 2" key="1">
    <citation type="submission" date="2024-05" db="EMBL/GenBank/DDBJ databases">
        <title>Haplotype-resolved chromosome-level genome assembly of Huyou (Citrus changshanensis).</title>
        <authorList>
            <person name="Miao C."/>
            <person name="Chen W."/>
            <person name="Wu Y."/>
            <person name="Wang L."/>
            <person name="Zhao S."/>
            <person name="Grierson D."/>
            <person name="Xu C."/>
            <person name="Chen K."/>
        </authorList>
    </citation>
    <scope>NUCLEOTIDE SEQUENCE [LARGE SCALE GENOMIC DNA]</scope>
    <source>
        <strain evidence="1">01-14</strain>
        <tissue evidence="1">Leaf</tissue>
    </source>
</reference>
<evidence type="ECO:0000313" key="2">
    <source>
        <dbReference type="Proteomes" id="UP001428341"/>
    </source>
</evidence>
<dbReference type="AlphaFoldDB" id="A0AAP0LZE0"/>
<dbReference type="Proteomes" id="UP001428341">
    <property type="component" value="Unassembled WGS sequence"/>
</dbReference>
<name>A0AAP0LZE0_9ROSI</name>
<gene>
    <name evidence="1" type="ORF">WN944_003869</name>
</gene>
<keyword evidence="2" id="KW-1185">Reference proteome</keyword>
<comment type="caution">
    <text evidence="1">The sequence shown here is derived from an EMBL/GenBank/DDBJ whole genome shotgun (WGS) entry which is preliminary data.</text>
</comment>
<accession>A0AAP0LZE0</accession>
<proteinExistence type="predicted"/>
<evidence type="ECO:0000313" key="1">
    <source>
        <dbReference type="EMBL" id="KAK9193172.1"/>
    </source>
</evidence>